<sequence length="125" mass="13824">MAALHHQLAVLIAALYFIFFVNAAPTVYEEEEDFNSTEYDVFLEADSFPFSRNSSGNCTISLEEATQNFLKALEKALKIIAGHLNDTEETEIPTYPPTMTTPVETTPMETGPLQTSPPSPTHTKV</sequence>
<organism evidence="2 3">
    <name type="scientific">Alcelaphine gammaherpesvirus 2</name>
    <dbReference type="NCBI Taxonomy" id="138184"/>
    <lineage>
        <taxon>Viruses</taxon>
        <taxon>Duplodnaviria</taxon>
        <taxon>Heunggongvirae</taxon>
        <taxon>Peploviricota</taxon>
        <taxon>Herviviricetes</taxon>
        <taxon>Herpesvirales</taxon>
        <taxon>Orthoherpesviridae</taxon>
        <taxon>Gammaherpesvirinae</taxon>
        <taxon>Macavirus</taxon>
        <taxon>Macavirus alcelaphinegamma2</taxon>
    </lineage>
</organism>
<reference evidence="2 3" key="1">
    <citation type="journal article" date="2014" name="Vet. Microbiol.">
        <title>Malignant catarrhal fever in American bison (Bison bison) experimentally infected with alcelaphine herpesvirus 2.</title>
        <authorList>
            <person name="Taus N.S."/>
            <person name="O'Toole D."/>
            <person name="Herndon D.R."/>
            <person name="Cunha C.W."/>
            <person name="Warg J.V."/>
            <person name="Seal B.S."/>
            <person name="Brooking A."/>
            <person name="Li H."/>
        </authorList>
    </citation>
    <scope>NUCLEOTIDE SEQUENCE [LARGE SCALE GENOMIC DNA]</scope>
    <source>
        <strain evidence="2">Topi-AlHV-2</strain>
    </source>
</reference>
<dbReference type="KEGG" id="vg:19735482"/>
<dbReference type="Proteomes" id="UP000168428">
    <property type="component" value="Segment"/>
</dbReference>
<accession>A0A068A9W4</accession>
<feature type="compositionally biased region" description="Pro residues" evidence="1">
    <location>
        <begin position="115"/>
        <end position="125"/>
    </location>
</feature>
<proteinExistence type="predicted"/>
<dbReference type="GeneID" id="19735482"/>
<evidence type="ECO:0000313" key="2">
    <source>
        <dbReference type="EMBL" id="AIA62044.1"/>
    </source>
</evidence>
<protein>
    <submittedName>
        <fullName evidence="2">A4</fullName>
    </submittedName>
</protein>
<evidence type="ECO:0000256" key="1">
    <source>
        <dbReference type="SAM" id="MobiDB-lite"/>
    </source>
</evidence>
<feature type="region of interest" description="Disordered" evidence="1">
    <location>
        <begin position="88"/>
        <end position="125"/>
    </location>
</feature>
<gene>
    <name evidence="2" type="ORF">ALHV2gp04</name>
</gene>
<name>A0A068A9W4_9GAMA</name>
<dbReference type="RefSeq" id="YP_009044390.1">
    <property type="nucleotide sequence ID" value="NC_024382.1"/>
</dbReference>
<dbReference type="OrthoDB" id="37163at10239"/>
<feature type="compositionally biased region" description="Low complexity" evidence="1">
    <location>
        <begin position="97"/>
        <end position="110"/>
    </location>
</feature>
<dbReference type="EMBL" id="KF274499">
    <property type="protein sequence ID" value="AIA62044.1"/>
    <property type="molecule type" value="Genomic_DNA"/>
</dbReference>
<keyword evidence="3" id="KW-1185">Reference proteome</keyword>
<evidence type="ECO:0000313" key="3">
    <source>
        <dbReference type="Proteomes" id="UP000168428"/>
    </source>
</evidence>